<evidence type="ECO:0000313" key="2">
    <source>
        <dbReference type="Proteomes" id="UP000434172"/>
    </source>
</evidence>
<reference evidence="1 2" key="1">
    <citation type="submission" date="2019-12" db="EMBL/GenBank/DDBJ databases">
        <title>A genome sequence resource for the geographically widespread anthracnose pathogen Colletotrichum asianum.</title>
        <authorList>
            <person name="Meng Y."/>
        </authorList>
    </citation>
    <scope>NUCLEOTIDE SEQUENCE [LARGE SCALE GENOMIC DNA]</scope>
    <source>
        <strain evidence="1 2">ICMP 18580</strain>
    </source>
</reference>
<dbReference type="EMBL" id="WOWK01000007">
    <property type="protein sequence ID" value="KAF0330508.1"/>
    <property type="molecule type" value="Genomic_DNA"/>
</dbReference>
<name>A0A8H3WM09_9PEZI</name>
<protein>
    <submittedName>
        <fullName evidence="1">Uncharacterized protein</fullName>
    </submittedName>
</protein>
<dbReference type="AlphaFoldDB" id="A0A8H3WM09"/>
<dbReference type="Proteomes" id="UP000434172">
    <property type="component" value="Unassembled WGS sequence"/>
</dbReference>
<sequence>DIHIEYNGGPSSPRLLQSVSSHLTSKLFYVEAASRILFYNSPTKFRLSVKCRIPFGPALLDLLQKLLSNRAVITYNRSEDDTVHAPFVTPQALKMCKKTAFFSFEFATALRSPDSLIDIRIGGGNEVPDSISKCPYRLKDLIDDQRLESPFGTEDHRSVQVAKSKRTDMHTEIDVRLEELRRTLEQMT</sequence>
<gene>
    <name evidence="1" type="ORF">GQ607_002387</name>
</gene>
<accession>A0A8H3WM09</accession>
<comment type="caution">
    <text evidence="1">The sequence shown here is derived from an EMBL/GenBank/DDBJ whole genome shotgun (WGS) entry which is preliminary data.</text>
</comment>
<dbReference type="OrthoDB" id="4766886at2759"/>
<feature type="non-terminal residue" evidence="1">
    <location>
        <position position="1"/>
    </location>
</feature>
<keyword evidence="2" id="KW-1185">Reference proteome</keyword>
<proteinExistence type="predicted"/>
<organism evidence="1 2">
    <name type="scientific">Colletotrichum asianum</name>
    <dbReference type="NCBI Taxonomy" id="702518"/>
    <lineage>
        <taxon>Eukaryota</taxon>
        <taxon>Fungi</taxon>
        <taxon>Dikarya</taxon>
        <taxon>Ascomycota</taxon>
        <taxon>Pezizomycotina</taxon>
        <taxon>Sordariomycetes</taxon>
        <taxon>Hypocreomycetidae</taxon>
        <taxon>Glomerellales</taxon>
        <taxon>Glomerellaceae</taxon>
        <taxon>Colletotrichum</taxon>
        <taxon>Colletotrichum gloeosporioides species complex</taxon>
    </lineage>
</organism>
<evidence type="ECO:0000313" key="1">
    <source>
        <dbReference type="EMBL" id="KAF0330508.1"/>
    </source>
</evidence>